<keyword evidence="2" id="KW-0805">Transcription regulation</keyword>
<dbReference type="InterPro" id="IPR036864">
    <property type="entry name" value="Zn2-C6_fun-type_DNA-bd_sf"/>
</dbReference>
<dbReference type="GO" id="GO:0003677">
    <property type="term" value="F:DNA binding"/>
    <property type="evidence" value="ECO:0007669"/>
    <property type="project" value="UniProtKB-KW"/>
</dbReference>
<sequence length="1588" mass="178428">MRGHQRRLVPGPSSTGNDPDPDPDYHEHDDNSSPPAEEGKSSGTWKKRVSTACLACKKSKRKCSGTSPCANCQTFKRVCIFDESLDQRRRVAAKRTADELSYHRDLLSDLFKLVREANESDALHLLTIIRQNAPADEIRAYINEALASLTSSTSTSAAHKQETVAKLEDMRRLVNVEGTGPTFRRKVMDIHYLCDSAPCEVPAAPWTRVTADADLVSHLISLYFAWDWPFTAVLDKEVFVRHMRRGVLGSEFCSPFLVNAVLSNACYFSEFSEAYVVPGDISSKGCDFLAEAEKLRGEENSQPSLAGLQGTLLMYERYALSREDDLGYIMLHQAIRMGEALGLVGSTGPQMASGKLSQDMDISCKRTAWGLFNVDTVVHTSFLRPSLIDHVNMARIDINQSEDQSLWQPYPTHRDPRPSFFSQYFDEACNLSTIARDISRSMFADHRSNIALGPIHHQSREDLYDRICRWHELLPEDFDVRYRPAPHIILLKMRYNALIINLFSCIPNDKVPLIPFEPQTPESPPRHTPETKSNAREVTQSAARDIAALTRLHRREFGVSRAHQFAMYAINLALFTMLEQDSFDVLDEDFLSLASAFSVIASRSALGRNLFHIFRQSVRAKAQGYRIREASSVPDELKDLFDEASKERGCSRFDEYADGLEKLNQKDKYHGIGEKKGKGKGKGLQDYPGLGLSDMLDRDLQSLFFFFFFGDGLVQPFGNFPSIILYNFFHVDDFERKMDNSENQDDTTVDDYDWTPFNAASVPQQQFATPIPFSPILPPAQAFSPYVSAPSTSTGSTAPKVAIPRLANPDTLHGRRRSARACEPCRQRKIKCDGVRPLCGQCAYHHHSCSYEDVKRVRDQKRLGSLVKRVDKYEALLRELEAEVDPPTARRIKRALKTLTVIWQMKSKNGKTARNARNHVDSDNSSTSMGSLDAIDQVDEDLNRNEETRAAGFFGKNSEVNWIRKLESGVGMKSPQENWPTAFHTESHRDSAAMQKQQQALEKQIPTSMMDYHLDSLEIPLIEPCDPLAVPPRKLADRYFDAYLTNVHPTFSAIRKMTFISQYQTCFNNASTPPRKWLAILNMIFAIGCRYCRLIDNPQSTREEDLLYLTRARHLGLHGNVLFEHTDLQQIQLELLVAVYLLCIGQVNRASKFSNMALRSALSLGINLRLTDDRTKDAAKETRGRLWWSIYSLEHLITSMTGRASCVGEGLCSVPAPLPYDEETFDQPDAKRLLQDPVLREAQLRPTIFEAPRQHHSPAWVTICPPCPSLFFYFLFDLTLITHALMNKVYSIEGLRKGSSQVEYHVQKFSLQMDRWLSKLPLCYQFTLPNATSWHLHHLPRDDLAAPFVRERVCLAMNYYSARITLCRPCLSHIHQSLRHASPVGEPTARGTLRSEMATHCLQASCALISVLPEDPNMTWLARAAPWWSILHFLMQATTALLLGLSYCSGQNASTSPDGANPLLSHATAPSIPQGGYPPLLETGLGTAIAAAKKALFWLHTTASVDPAARRAFLLCDGIVRKIALGLGIDLSEWPDRSCFEGLREERSMRSSGNWNGSCGDGSGSNGLDSGSGMEAFEELVDFEGGVC</sequence>
<dbReference type="Gene3D" id="4.10.240.10">
    <property type="entry name" value="Zn(2)-C6 fungal-type DNA-binding domain"/>
    <property type="match status" value="2"/>
</dbReference>
<feature type="region of interest" description="Disordered" evidence="6">
    <location>
        <begin position="516"/>
        <end position="537"/>
    </location>
</feature>
<protein>
    <submittedName>
        <fullName evidence="8">C6 transcription factor, putative</fullName>
    </submittedName>
</protein>
<proteinExistence type="predicted"/>
<dbReference type="Pfam" id="PF04082">
    <property type="entry name" value="Fungal_trans"/>
    <property type="match status" value="2"/>
</dbReference>
<comment type="caution">
    <text evidence="8">The sequence shown here is derived from an EMBL/GenBank/DDBJ whole genome shotgun (WGS) entry which is preliminary data.</text>
</comment>
<dbReference type="InterPro" id="IPR001138">
    <property type="entry name" value="Zn2Cys6_DnaBD"/>
</dbReference>
<feature type="region of interest" description="Disordered" evidence="6">
    <location>
        <begin position="910"/>
        <end position="931"/>
    </location>
</feature>
<keyword evidence="1" id="KW-0479">Metal-binding</keyword>
<evidence type="ECO:0000256" key="4">
    <source>
        <dbReference type="ARBA" id="ARBA00023163"/>
    </source>
</evidence>
<feature type="domain" description="Zn(2)-C6 fungal-type" evidence="7">
    <location>
        <begin position="52"/>
        <end position="81"/>
    </location>
</feature>
<dbReference type="GO" id="GO:0008270">
    <property type="term" value="F:zinc ion binding"/>
    <property type="evidence" value="ECO:0007669"/>
    <property type="project" value="InterPro"/>
</dbReference>
<dbReference type="PROSITE" id="PS00463">
    <property type="entry name" value="ZN2_CY6_FUNGAL_1"/>
    <property type="match status" value="2"/>
</dbReference>
<organism evidence="8 9">
    <name type="scientific">Penicillium digitatum (strain Pd1 / CECT 20795)</name>
    <name type="common">Green mold</name>
    <dbReference type="NCBI Taxonomy" id="1170230"/>
    <lineage>
        <taxon>Eukaryota</taxon>
        <taxon>Fungi</taxon>
        <taxon>Dikarya</taxon>
        <taxon>Ascomycota</taxon>
        <taxon>Pezizomycotina</taxon>
        <taxon>Eurotiomycetes</taxon>
        <taxon>Eurotiomycetidae</taxon>
        <taxon>Eurotiales</taxon>
        <taxon>Aspergillaceae</taxon>
        <taxon>Penicillium</taxon>
    </lineage>
</organism>
<evidence type="ECO:0000256" key="5">
    <source>
        <dbReference type="ARBA" id="ARBA00023242"/>
    </source>
</evidence>
<feature type="region of interest" description="Disordered" evidence="6">
    <location>
        <begin position="1"/>
        <end position="44"/>
    </location>
</feature>
<dbReference type="SMART" id="SM00066">
    <property type="entry name" value="GAL4"/>
    <property type="match status" value="2"/>
</dbReference>
<dbReference type="Proteomes" id="UP000009886">
    <property type="component" value="Unassembled WGS sequence"/>
</dbReference>
<evidence type="ECO:0000256" key="2">
    <source>
        <dbReference type="ARBA" id="ARBA00023015"/>
    </source>
</evidence>
<dbReference type="PANTHER" id="PTHR47654:SF4">
    <property type="entry name" value="ZN(II)2CYS6 TRANSCRIPTION FACTOR (EUROFUNG)"/>
    <property type="match status" value="1"/>
</dbReference>
<accession>K9FST5</accession>
<evidence type="ECO:0000256" key="6">
    <source>
        <dbReference type="SAM" id="MobiDB-lite"/>
    </source>
</evidence>
<name>K9FST5_PEND1</name>
<reference evidence="9" key="1">
    <citation type="journal article" date="2012" name="BMC Genomics">
        <title>Genome sequence of the necrotrophic fungus Penicillium digitatum, the main postharvest pathogen of citrus.</title>
        <authorList>
            <person name="Marcet-Houben M."/>
            <person name="Ballester A.-R."/>
            <person name="de la Fuente B."/>
            <person name="Harries E."/>
            <person name="Marcos J.F."/>
            <person name="Gonzalez-Candelas L."/>
            <person name="Gabaldon T."/>
        </authorList>
    </citation>
    <scope>NUCLEOTIDE SEQUENCE [LARGE SCALE GENOMIC DNA]</scope>
    <source>
        <strain evidence="9">Pd1 / CECT 20795</strain>
    </source>
</reference>
<evidence type="ECO:0000256" key="1">
    <source>
        <dbReference type="ARBA" id="ARBA00022723"/>
    </source>
</evidence>
<keyword evidence="3" id="KW-0238">DNA-binding</keyword>
<dbReference type="HOGENOM" id="CLU_248944_0_0_1"/>
<dbReference type="SMART" id="SM00906">
    <property type="entry name" value="Fungal_trans"/>
    <property type="match status" value="2"/>
</dbReference>
<keyword evidence="5" id="KW-0539">Nucleus</keyword>
<dbReference type="EMBL" id="AKCU01000379">
    <property type="protein sequence ID" value="EKV11547.1"/>
    <property type="molecule type" value="Genomic_DNA"/>
</dbReference>
<feature type="compositionally biased region" description="Basic and acidic residues" evidence="6">
    <location>
        <begin position="524"/>
        <end position="535"/>
    </location>
</feature>
<dbReference type="OrthoDB" id="5296287at2759"/>
<gene>
    <name evidence="8" type="ORF">PDIP_55870</name>
</gene>
<dbReference type="CDD" id="cd00067">
    <property type="entry name" value="GAL4"/>
    <property type="match status" value="2"/>
</dbReference>
<evidence type="ECO:0000256" key="3">
    <source>
        <dbReference type="ARBA" id="ARBA00023125"/>
    </source>
</evidence>
<evidence type="ECO:0000313" key="9">
    <source>
        <dbReference type="Proteomes" id="UP000009886"/>
    </source>
</evidence>
<dbReference type="KEGG" id="pdp:PDIP_55870"/>
<evidence type="ECO:0000313" key="8">
    <source>
        <dbReference type="EMBL" id="EKV11547.1"/>
    </source>
</evidence>
<dbReference type="PROSITE" id="PS50048">
    <property type="entry name" value="ZN2_CY6_FUNGAL_2"/>
    <property type="match status" value="2"/>
</dbReference>
<keyword evidence="4" id="KW-0804">Transcription</keyword>
<dbReference type="Pfam" id="PF00172">
    <property type="entry name" value="Zn_clus"/>
    <property type="match status" value="2"/>
</dbReference>
<dbReference type="VEuPathDB" id="FungiDB:PDIP_55870"/>
<dbReference type="SUPFAM" id="SSF57701">
    <property type="entry name" value="Zn2/Cys6 DNA-binding domain"/>
    <property type="match status" value="2"/>
</dbReference>
<dbReference type="GO" id="GO:0000981">
    <property type="term" value="F:DNA-binding transcription factor activity, RNA polymerase II-specific"/>
    <property type="evidence" value="ECO:0007669"/>
    <property type="project" value="InterPro"/>
</dbReference>
<dbReference type="CDD" id="cd12148">
    <property type="entry name" value="fungal_TF_MHR"/>
    <property type="match status" value="2"/>
</dbReference>
<dbReference type="GO" id="GO:0006351">
    <property type="term" value="P:DNA-templated transcription"/>
    <property type="evidence" value="ECO:0007669"/>
    <property type="project" value="InterPro"/>
</dbReference>
<evidence type="ECO:0000259" key="7">
    <source>
        <dbReference type="PROSITE" id="PS50048"/>
    </source>
</evidence>
<dbReference type="PANTHER" id="PTHR47654">
    <property type="entry name" value="ZN(II)2CYS6 TRANSCRIPTION FACTOR (EUROFUNG)-RELATED"/>
    <property type="match status" value="1"/>
</dbReference>
<feature type="domain" description="Zn(2)-C6 fungal-type" evidence="7">
    <location>
        <begin position="821"/>
        <end position="851"/>
    </location>
</feature>
<dbReference type="InterPro" id="IPR053230">
    <property type="entry name" value="Trans_reg_galc"/>
</dbReference>
<dbReference type="InterPro" id="IPR007219">
    <property type="entry name" value="XnlR_reg_dom"/>
</dbReference>